<keyword evidence="4" id="KW-1185">Reference proteome</keyword>
<dbReference type="PIRSF" id="PIRSF015736">
    <property type="entry name" value="MI"/>
    <property type="match status" value="1"/>
</dbReference>
<dbReference type="Gene3D" id="3.40.50.12500">
    <property type="match status" value="1"/>
</dbReference>
<evidence type="ECO:0000256" key="1">
    <source>
        <dbReference type="HAMAP-Rule" id="MF_00943"/>
    </source>
</evidence>
<evidence type="ECO:0000313" key="5">
    <source>
        <dbReference type="Proteomes" id="UP000465302"/>
    </source>
</evidence>
<evidence type="ECO:0000313" key="2">
    <source>
        <dbReference type="EMBL" id="GFG51091.1"/>
    </source>
</evidence>
<dbReference type="InterPro" id="IPR028615">
    <property type="entry name" value="Maleate_isomerase"/>
</dbReference>
<protein>
    <recommendedName>
        <fullName evidence="1">Maleate isomerase</fullName>
        <ecNumber evidence="1">5.2.1.1</ecNumber>
    </recommendedName>
    <alternativeName>
        <fullName evidence="1">Maleate cis-trans isomerase</fullName>
    </alternativeName>
</protein>
<dbReference type="Proteomes" id="UP000220914">
    <property type="component" value="Unassembled WGS sequence"/>
</dbReference>
<feature type="binding site" evidence="1">
    <location>
        <position position="134"/>
    </location>
    <ligand>
        <name>substrate</name>
    </ligand>
</feature>
<comment type="caution">
    <text evidence="1">Lacks conserved residue(s) required for the propagation of feature annotation.</text>
</comment>
<comment type="miscellaneous">
    <text evidence="1">Reaction is initiated by nucleophilic attack of cysteine at the double bond, yielding a covalent succinylcysteine-like intermediate.</text>
</comment>
<proteinExistence type="inferred from homology"/>
<dbReference type="OrthoDB" id="483160at2"/>
<dbReference type="Pfam" id="PF17645">
    <property type="entry name" value="Amdase"/>
    <property type="match status" value="1"/>
</dbReference>
<dbReference type="InterPro" id="IPR053714">
    <property type="entry name" value="Iso_Racemase_Enz_sf"/>
</dbReference>
<comment type="similarity">
    <text evidence="1">Belongs to the maleate isomerase family.</text>
</comment>
<accession>A0A2A7MNE3</accession>
<dbReference type="PANTHER" id="PTHR40267">
    <property type="entry name" value="BLR3294 PROTEIN"/>
    <property type="match status" value="1"/>
</dbReference>
<keyword evidence="1 2" id="KW-0413">Isomerase</keyword>
<feature type="active site" description="Nucleophile" evidence="1">
    <location>
        <position position="77"/>
    </location>
</feature>
<reference evidence="2 5" key="2">
    <citation type="journal article" date="2019" name="Emerg. Microbes Infect.">
        <title>Comprehensive subspecies identification of 175 nontuberculous mycobacteria species based on 7547 genomic profiles.</title>
        <authorList>
            <person name="Matsumoto Y."/>
            <person name="Kinjo T."/>
            <person name="Motooka D."/>
            <person name="Nabeya D."/>
            <person name="Jung N."/>
            <person name="Uechi K."/>
            <person name="Horii T."/>
            <person name="Iida T."/>
            <person name="Fujita J."/>
            <person name="Nakamura S."/>
        </authorList>
    </citation>
    <scope>NUCLEOTIDE SEQUENCE [LARGE SCALE GENOMIC DNA]</scope>
    <source>
        <strain evidence="2 5">JCM 6377</strain>
    </source>
</reference>
<dbReference type="HAMAP" id="MF_00943">
    <property type="entry name" value="Maleate_isomerase"/>
    <property type="match status" value="1"/>
</dbReference>
<dbReference type="PANTHER" id="PTHR40267:SF1">
    <property type="entry name" value="BLR3294 PROTEIN"/>
    <property type="match status" value="1"/>
</dbReference>
<dbReference type="GO" id="GO:0050076">
    <property type="term" value="F:maleate isomerase activity"/>
    <property type="evidence" value="ECO:0007669"/>
    <property type="project" value="UniProtKB-UniRule"/>
</dbReference>
<feature type="binding site" evidence="1">
    <location>
        <position position="164"/>
    </location>
    <ligand>
        <name>substrate</name>
    </ligand>
</feature>
<dbReference type="Proteomes" id="UP000465302">
    <property type="component" value="Unassembled WGS sequence"/>
</dbReference>
<feature type="binding site" evidence="1">
    <location>
        <begin position="196"/>
        <end position="197"/>
    </location>
    <ligand>
        <name>substrate</name>
    </ligand>
</feature>
<evidence type="ECO:0000313" key="4">
    <source>
        <dbReference type="Proteomes" id="UP000220914"/>
    </source>
</evidence>
<dbReference type="InterPro" id="IPR026286">
    <property type="entry name" value="MaiA/AMDase"/>
</dbReference>
<dbReference type="AlphaFoldDB" id="A0A2A7MNE3"/>
<gene>
    <name evidence="1 2" type="primary">maiA</name>
    <name evidence="3" type="ORF">CQY20_32110</name>
    <name evidence="2" type="ORF">MAGR_25320</name>
</gene>
<dbReference type="EC" id="5.2.1.1" evidence="1"/>
<organism evidence="3 4">
    <name type="scientific">Mycolicibacterium agri</name>
    <name type="common">Mycobacterium agri</name>
    <dbReference type="NCBI Taxonomy" id="36811"/>
    <lineage>
        <taxon>Bacteria</taxon>
        <taxon>Bacillati</taxon>
        <taxon>Actinomycetota</taxon>
        <taxon>Actinomycetes</taxon>
        <taxon>Mycobacteriales</taxon>
        <taxon>Mycobacteriaceae</taxon>
        <taxon>Mycolicibacterium</taxon>
    </lineage>
</organism>
<dbReference type="EMBL" id="PDCP01000136">
    <property type="protein sequence ID" value="PEG33196.1"/>
    <property type="molecule type" value="Genomic_DNA"/>
</dbReference>
<reference evidence="3 4" key="1">
    <citation type="submission" date="2017-10" db="EMBL/GenBank/DDBJ databases">
        <title>The new phylogeny of genus Mycobacterium.</title>
        <authorList>
            <person name="Tortoli E."/>
            <person name="Trovato A."/>
            <person name="Cirillo D.M."/>
        </authorList>
    </citation>
    <scope>NUCLEOTIDE SEQUENCE [LARGE SCALE GENOMIC DNA]</scope>
    <source>
        <strain evidence="3 4">CCUG37673</strain>
    </source>
</reference>
<feature type="modified residue" description="S-(2-succinyl)cysteine" evidence="1">
    <location>
        <position position="77"/>
    </location>
</feature>
<dbReference type="RefSeq" id="WP_097945132.1">
    <property type="nucleotide sequence ID" value="NZ_BLKS01000001.1"/>
</dbReference>
<name>A0A2A7MNE3_MYCAG</name>
<reference evidence="2" key="3">
    <citation type="submission" date="2020-02" db="EMBL/GenBank/DDBJ databases">
        <authorList>
            <person name="Matsumoto Y."/>
            <person name="Motooka D."/>
            <person name="Nakamura S."/>
        </authorList>
    </citation>
    <scope>NUCLEOTIDE SEQUENCE</scope>
    <source>
        <strain evidence="2">JCM 6377</strain>
    </source>
</reference>
<comment type="catalytic activity">
    <reaction evidence="1">
        <text>maleate = fumarate</text>
        <dbReference type="Rhea" id="RHEA:13169"/>
        <dbReference type="ChEBI" id="CHEBI:29806"/>
        <dbReference type="ChEBI" id="CHEBI:30780"/>
        <dbReference type="EC" id="5.2.1.1"/>
    </reaction>
</comment>
<comment type="caution">
    <text evidence="3">The sequence shown here is derived from an EMBL/GenBank/DDBJ whole genome shotgun (WGS) entry which is preliminary data.</text>
</comment>
<dbReference type="EMBL" id="BLKS01000001">
    <property type="protein sequence ID" value="GFG51091.1"/>
    <property type="molecule type" value="Genomic_DNA"/>
</dbReference>
<comment type="function">
    <text evidence="1">Catalyzes cis-trans isomerization of the C2-C3 double bond in maleate to yield fumarate.</text>
</comment>
<feature type="active site" description="Proton donor" evidence="1">
    <location>
        <position position="195"/>
    </location>
</feature>
<evidence type="ECO:0000313" key="3">
    <source>
        <dbReference type="EMBL" id="PEG33196.1"/>
    </source>
</evidence>
<sequence>MRTRRIGLIVPSSNTTMETELPELLRRHPSGDRFTFHSSRATLHTVDPESLQAMVGQADRCATEVADAAVDVIAYACLIAVMAQGPKAHEEAERRMSEAAQAAGCDAPVTSSAGALVRSIHRLGLSSVAVVAPYAPPLTEMVVRYLAAYDIEVINSISLSVTDNRAVGCLDPMAPLSHAQQLDTSGADGVVLSACVQMPSLPAIAPTQEALGVPVLSAATATAYEIAEGLGIEPVIPDAGALLDGRTPKAAA</sequence>
<comment type="subunit">
    <text evidence="1">Homodimer.</text>
</comment>
<feature type="binding site" evidence="1">
    <location>
        <position position="14"/>
    </location>
    <ligand>
        <name>substrate</name>
    </ligand>
</feature>